<sequence>MPWSIIGMGKNKSTRCYWIVFCWIATLFFFILSLKSMTPENKASKKKNSLFLFDVLNNKPPTSKAIKSSSMVLFIDSSCFISSVDQKKVDYDNESPFHS</sequence>
<name>F4Q509_CACFS</name>
<reference evidence="3" key="1">
    <citation type="journal article" date="2011" name="Genome Res.">
        <title>Phylogeny-wide analysis of social amoeba genomes highlights ancient origins for complex intercellular communication.</title>
        <authorList>
            <person name="Heidel A.J."/>
            <person name="Lawal H.M."/>
            <person name="Felder M."/>
            <person name="Schilde C."/>
            <person name="Helps N.R."/>
            <person name="Tunggal B."/>
            <person name="Rivero F."/>
            <person name="John U."/>
            <person name="Schleicher M."/>
            <person name="Eichinger L."/>
            <person name="Platzer M."/>
            <person name="Noegel A.A."/>
            <person name="Schaap P."/>
            <person name="Gloeckner G."/>
        </authorList>
    </citation>
    <scope>NUCLEOTIDE SEQUENCE [LARGE SCALE GENOMIC DNA]</scope>
    <source>
        <strain evidence="3">SH3</strain>
    </source>
</reference>
<keyword evidence="1" id="KW-0812">Transmembrane</keyword>
<gene>
    <name evidence="2" type="ORF">DFA_08097</name>
</gene>
<dbReference type="Proteomes" id="UP000007797">
    <property type="component" value="Unassembled WGS sequence"/>
</dbReference>
<evidence type="ECO:0000313" key="3">
    <source>
        <dbReference type="Proteomes" id="UP000007797"/>
    </source>
</evidence>
<dbReference type="KEGG" id="dfa:DFA_08097"/>
<dbReference type="RefSeq" id="XP_004355599.1">
    <property type="nucleotide sequence ID" value="XM_004355546.1"/>
</dbReference>
<dbReference type="EMBL" id="GL883021">
    <property type="protein sequence ID" value="EGG17115.1"/>
    <property type="molecule type" value="Genomic_DNA"/>
</dbReference>
<dbReference type="AlphaFoldDB" id="F4Q509"/>
<organism evidence="2 3">
    <name type="scientific">Cavenderia fasciculata</name>
    <name type="common">Slime mold</name>
    <name type="synonym">Dictyostelium fasciculatum</name>
    <dbReference type="NCBI Taxonomy" id="261658"/>
    <lineage>
        <taxon>Eukaryota</taxon>
        <taxon>Amoebozoa</taxon>
        <taxon>Evosea</taxon>
        <taxon>Eumycetozoa</taxon>
        <taxon>Dictyostelia</taxon>
        <taxon>Acytosteliales</taxon>
        <taxon>Cavenderiaceae</taxon>
        <taxon>Cavenderia</taxon>
    </lineage>
</organism>
<keyword evidence="3" id="KW-1185">Reference proteome</keyword>
<keyword evidence="1" id="KW-1133">Transmembrane helix</keyword>
<evidence type="ECO:0000256" key="1">
    <source>
        <dbReference type="SAM" id="Phobius"/>
    </source>
</evidence>
<proteinExistence type="predicted"/>
<evidence type="ECO:0000313" key="2">
    <source>
        <dbReference type="EMBL" id="EGG17115.1"/>
    </source>
</evidence>
<protein>
    <submittedName>
        <fullName evidence="2">Uncharacterized protein</fullName>
    </submittedName>
</protein>
<feature type="transmembrane region" description="Helical" evidence="1">
    <location>
        <begin position="17"/>
        <end position="37"/>
    </location>
</feature>
<keyword evidence="1" id="KW-0472">Membrane</keyword>
<accession>F4Q509</accession>
<dbReference type="GeneID" id="14869699"/>